<sequence length="114" mass="13207">HARAYELAEVLHRDISAGNILFYKTADGVIRGLLIDWDLCKIIRKLEKESRRQDWRTGTWQFMSGLRLKNPAKPHELSDDLESFVHVLTYNLVLYRPMGNAAVSSNVDIVFDNY</sequence>
<gene>
    <name evidence="1" type="ORF">FA95DRAFT_1474118</name>
</gene>
<name>A0ACB8RFM1_9AGAM</name>
<dbReference type="EMBL" id="MU276052">
    <property type="protein sequence ID" value="KAI0042700.1"/>
    <property type="molecule type" value="Genomic_DNA"/>
</dbReference>
<evidence type="ECO:0000313" key="2">
    <source>
        <dbReference type="Proteomes" id="UP000814033"/>
    </source>
</evidence>
<evidence type="ECO:0000313" key="1">
    <source>
        <dbReference type="EMBL" id="KAI0042700.1"/>
    </source>
</evidence>
<accession>A0ACB8RFM1</accession>
<reference evidence="1" key="1">
    <citation type="submission" date="2021-02" db="EMBL/GenBank/DDBJ databases">
        <authorList>
            <consortium name="DOE Joint Genome Institute"/>
            <person name="Ahrendt S."/>
            <person name="Looney B.P."/>
            <person name="Miyauchi S."/>
            <person name="Morin E."/>
            <person name="Drula E."/>
            <person name="Courty P.E."/>
            <person name="Chicoki N."/>
            <person name="Fauchery L."/>
            <person name="Kohler A."/>
            <person name="Kuo A."/>
            <person name="Labutti K."/>
            <person name="Pangilinan J."/>
            <person name="Lipzen A."/>
            <person name="Riley R."/>
            <person name="Andreopoulos W."/>
            <person name="He G."/>
            <person name="Johnson J."/>
            <person name="Barry K.W."/>
            <person name="Grigoriev I.V."/>
            <person name="Nagy L."/>
            <person name="Hibbett D."/>
            <person name="Henrissat B."/>
            <person name="Matheny P.B."/>
            <person name="Labbe J."/>
            <person name="Martin F."/>
        </authorList>
    </citation>
    <scope>NUCLEOTIDE SEQUENCE</scope>
    <source>
        <strain evidence="1">FP105234-sp</strain>
    </source>
</reference>
<comment type="caution">
    <text evidence="1">The sequence shown here is derived from an EMBL/GenBank/DDBJ whole genome shotgun (WGS) entry which is preliminary data.</text>
</comment>
<keyword evidence="2" id="KW-1185">Reference proteome</keyword>
<reference evidence="1" key="2">
    <citation type="journal article" date="2022" name="New Phytol.">
        <title>Evolutionary transition to the ectomycorrhizal habit in the genomes of a hyperdiverse lineage of mushroom-forming fungi.</title>
        <authorList>
            <person name="Looney B."/>
            <person name="Miyauchi S."/>
            <person name="Morin E."/>
            <person name="Drula E."/>
            <person name="Courty P.E."/>
            <person name="Kohler A."/>
            <person name="Kuo A."/>
            <person name="LaButti K."/>
            <person name="Pangilinan J."/>
            <person name="Lipzen A."/>
            <person name="Riley R."/>
            <person name="Andreopoulos W."/>
            <person name="He G."/>
            <person name="Johnson J."/>
            <person name="Nolan M."/>
            <person name="Tritt A."/>
            <person name="Barry K.W."/>
            <person name="Grigoriev I.V."/>
            <person name="Nagy L.G."/>
            <person name="Hibbett D."/>
            <person name="Henrissat B."/>
            <person name="Matheny P.B."/>
            <person name="Labbe J."/>
            <person name="Martin F.M."/>
        </authorList>
    </citation>
    <scope>NUCLEOTIDE SEQUENCE</scope>
    <source>
        <strain evidence="1">FP105234-sp</strain>
    </source>
</reference>
<feature type="non-terminal residue" evidence="1">
    <location>
        <position position="1"/>
    </location>
</feature>
<proteinExistence type="predicted"/>
<organism evidence="1 2">
    <name type="scientific">Auriscalpium vulgare</name>
    <dbReference type="NCBI Taxonomy" id="40419"/>
    <lineage>
        <taxon>Eukaryota</taxon>
        <taxon>Fungi</taxon>
        <taxon>Dikarya</taxon>
        <taxon>Basidiomycota</taxon>
        <taxon>Agaricomycotina</taxon>
        <taxon>Agaricomycetes</taxon>
        <taxon>Russulales</taxon>
        <taxon>Auriscalpiaceae</taxon>
        <taxon>Auriscalpium</taxon>
    </lineage>
</organism>
<dbReference type="Proteomes" id="UP000814033">
    <property type="component" value="Unassembled WGS sequence"/>
</dbReference>
<feature type="non-terminal residue" evidence="1">
    <location>
        <position position="114"/>
    </location>
</feature>
<protein>
    <submittedName>
        <fullName evidence="1">Uncharacterized protein</fullName>
    </submittedName>
</protein>